<organism evidence="1 2">
    <name type="scientific">Nocardioides thalensis</name>
    <dbReference type="NCBI Taxonomy" id="1914755"/>
    <lineage>
        <taxon>Bacteria</taxon>
        <taxon>Bacillati</taxon>
        <taxon>Actinomycetota</taxon>
        <taxon>Actinomycetes</taxon>
        <taxon>Propionibacteriales</taxon>
        <taxon>Nocardioidaceae</taxon>
        <taxon>Nocardioides</taxon>
    </lineage>
</organism>
<dbReference type="RefSeq" id="WP_179668082.1">
    <property type="nucleotide sequence ID" value="NZ_JACCFP010000001.1"/>
</dbReference>
<reference evidence="1 2" key="1">
    <citation type="submission" date="2020-07" db="EMBL/GenBank/DDBJ databases">
        <title>Sequencing the genomes of 1000 actinobacteria strains.</title>
        <authorList>
            <person name="Klenk H.-P."/>
        </authorList>
    </citation>
    <scope>NUCLEOTIDE SEQUENCE [LARGE SCALE GENOMIC DNA]</scope>
    <source>
        <strain evidence="1 2">DSM 103833</strain>
    </source>
</reference>
<dbReference type="InterPro" id="IPR010773">
    <property type="entry name" value="Mycophage_PG1_Gp7"/>
</dbReference>
<accession>A0A853C063</accession>
<evidence type="ECO:0008006" key="3">
    <source>
        <dbReference type="Google" id="ProtNLM"/>
    </source>
</evidence>
<name>A0A853C063_9ACTN</name>
<gene>
    <name evidence="1" type="ORF">HNR19_002318</name>
</gene>
<protein>
    <recommendedName>
        <fullName evidence="3">DUF1360 domain-containing protein</fullName>
    </recommendedName>
</protein>
<dbReference type="Proteomes" id="UP000530424">
    <property type="component" value="Unassembled WGS sequence"/>
</dbReference>
<dbReference type="EMBL" id="JACCFP010000001">
    <property type="protein sequence ID" value="NYJ01620.1"/>
    <property type="molecule type" value="Genomic_DNA"/>
</dbReference>
<evidence type="ECO:0000313" key="1">
    <source>
        <dbReference type="EMBL" id="NYJ01620.1"/>
    </source>
</evidence>
<dbReference type="Pfam" id="PF07098">
    <property type="entry name" value="DUF1360"/>
    <property type="match status" value="1"/>
</dbReference>
<keyword evidence="2" id="KW-1185">Reference proteome</keyword>
<proteinExistence type="predicted"/>
<comment type="caution">
    <text evidence="1">The sequence shown here is derived from an EMBL/GenBank/DDBJ whole genome shotgun (WGS) entry which is preliminary data.</text>
</comment>
<sequence length="92" mass="10294">MIIDALACYRLVKLVRDDRITQPVRQAVIDRQGPPEKSKVSYLLDCPWCLSVYFGAVLTLGRRRWRTGVDALARTLALSAAAGLATQYLDQD</sequence>
<dbReference type="AlphaFoldDB" id="A0A853C063"/>
<evidence type="ECO:0000313" key="2">
    <source>
        <dbReference type="Proteomes" id="UP000530424"/>
    </source>
</evidence>